<evidence type="ECO:0000313" key="3">
    <source>
        <dbReference type="Proteomes" id="UP000464178"/>
    </source>
</evidence>
<keyword evidence="3" id="KW-1185">Reference proteome</keyword>
<dbReference type="PANTHER" id="PTHR43685:SF2">
    <property type="entry name" value="GLYCOSYLTRANSFERASE 2-LIKE DOMAIN-CONTAINING PROTEIN"/>
    <property type="match status" value="1"/>
</dbReference>
<dbReference type="EMBL" id="LR593886">
    <property type="protein sequence ID" value="VTR92714.1"/>
    <property type="molecule type" value="Genomic_DNA"/>
</dbReference>
<dbReference type="Proteomes" id="UP000464178">
    <property type="component" value="Chromosome"/>
</dbReference>
<dbReference type="KEGG" id="gms:SOIL9_50000"/>
<gene>
    <name evidence="2" type="ORF">SOIL9_50000</name>
</gene>
<dbReference type="AlphaFoldDB" id="A0A6P2CY46"/>
<dbReference type="InterPro" id="IPR001173">
    <property type="entry name" value="Glyco_trans_2-like"/>
</dbReference>
<accession>A0A6P2CY46</accession>
<protein>
    <recommendedName>
        <fullName evidence="1">Glycosyltransferase 2-like domain-containing protein</fullName>
    </recommendedName>
</protein>
<reference evidence="2 3" key="1">
    <citation type="submission" date="2019-05" db="EMBL/GenBank/DDBJ databases">
        <authorList>
            <consortium name="Science for Life Laboratories"/>
        </authorList>
    </citation>
    <scope>NUCLEOTIDE SEQUENCE [LARGE SCALE GENOMIC DNA]</scope>
    <source>
        <strain evidence="2">Soil9</strain>
    </source>
</reference>
<organism evidence="2 3">
    <name type="scientific">Gemmata massiliana</name>
    <dbReference type="NCBI Taxonomy" id="1210884"/>
    <lineage>
        <taxon>Bacteria</taxon>
        <taxon>Pseudomonadati</taxon>
        <taxon>Planctomycetota</taxon>
        <taxon>Planctomycetia</taxon>
        <taxon>Gemmatales</taxon>
        <taxon>Gemmataceae</taxon>
        <taxon>Gemmata</taxon>
    </lineage>
</organism>
<dbReference type="PANTHER" id="PTHR43685">
    <property type="entry name" value="GLYCOSYLTRANSFERASE"/>
    <property type="match status" value="1"/>
</dbReference>
<keyword evidence="2" id="KW-0808">Transferase</keyword>
<dbReference type="GO" id="GO:0016740">
    <property type="term" value="F:transferase activity"/>
    <property type="evidence" value="ECO:0007669"/>
    <property type="project" value="UniProtKB-KW"/>
</dbReference>
<dbReference type="Pfam" id="PF00535">
    <property type="entry name" value="Glycos_transf_2"/>
    <property type="match status" value="1"/>
</dbReference>
<dbReference type="Gene3D" id="3.90.550.10">
    <property type="entry name" value="Spore Coat Polysaccharide Biosynthesis Protein SpsA, Chain A"/>
    <property type="match status" value="1"/>
</dbReference>
<evidence type="ECO:0000313" key="2">
    <source>
        <dbReference type="EMBL" id="VTR92714.1"/>
    </source>
</evidence>
<evidence type="ECO:0000259" key="1">
    <source>
        <dbReference type="Pfam" id="PF00535"/>
    </source>
</evidence>
<dbReference type="CDD" id="cd00761">
    <property type="entry name" value="Glyco_tranf_GTA_type"/>
    <property type="match status" value="1"/>
</dbReference>
<name>A0A6P2CY46_9BACT</name>
<dbReference type="SUPFAM" id="SSF53448">
    <property type="entry name" value="Nucleotide-diphospho-sugar transferases"/>
    <property type="match status" value="1"/>
</dbReference>
<sequence length="492" mass="55069">MSAVKFSVVIPTRERAETLRFALRTCLDQTFDDYEIIVSDNFSSSATKAVVDECGSPKVRYVRTSEPVAMSTNWEFGLSHTRGEYVLLIGDDDGLLPHALTELDRLSREPGARVIRWSPIYYTWPNVALPGQGDYIEMSFGCTLRHRDGRTVIREVAAFREFYTALPMLYNAAVHRDVLAALRARAGRVFPHPVPDVYSGFSIAHAAERFLSTAVPMSVSGQSAASNGIATLFNRGRNAIDREFHALNARDGLRSEPTVPDLPVYPHVPVADAFAFAKRTLFPDLDADLDRRALARVCVTNARVSRDDWPAALAAIRDSFADDPESQKWFDAELAAIPYTPPARVQLRPERLGFDGRLLHLDAAAFGVSDVAGAAQLCAHLLNYRDQPVQYSHSEDDRHIAAMKIADLAHVCNERERAILRVHLSSTDLIQTVHRLQGVCDEREKIILRADAQTRELNRQLREERRWSLKRPLRAAKRLLTSAIGRVPVPKV</sequence>
<feature type="domain" description="Glycosyltransferase 2-like" evidence="1">
    <location>
        <begin position="7"/>
        <end position="114"/>
    </location>
</feature>
<dbReference type="InterPro" id="IPR050834">
    <property type="entry name" value="Glycosyltransf_2"/>
</dbReference>
<dbReference type="RefSeq" id="WP_162667537.1">
    <property type="nucleotide sequence ID" value="NZ_LR593886.1"/>
</dbReference>
<proteinExistence type="predicted"/>
<dbReference type="InterPro" id="IPR029044">
    <property type="entry name" value="Nucleotide-diphossugar_trans"/>
</dbReference>